<name>A0A1H0YJV0_9LACT</name>
<feature type="transmembrane region" description="Helical" evidence="1">
    <location>
        <begin position="43"/>
        <end position="66"/>
    </location>
</feature>
<evidence type="ECO:0000256" key="1">
    <source>
        <dbReference type="SAM" id="Phobius"/>
    </source>
</evidence>
<sequence>MIEDFVDSILFILKILLALSLTTITQSHIPQLDFLTVSNNFYVWGYFLILYCGYFFIVSKVISYFYDID</sequence>
<evidence type="ECO:0000313" key="3">
    <source>
        <dbReference type="Proteomes" id="UP000199481"/>
    </source>
</evidence>
<proteinExistence type="predicted"/>
<dbReference type="AlphaFoldDB" id="A0A1H0YJV0"/>
<keyword evidence="1" id="KW-1133">Transmembrane helix</keyword>
<accession>A0A1H0YJV0</accession>
<keyword evidence="1" id="KW-0812">Transmembrane</keyword>
<reference evidence="3" key="1">
    <citation type="submission" date="2016-10" db="EMBL/GenBank/DDBJ databases">
        <authorList>
            <person name="Varghese N."/>
            <person name="Submissions S."/>
        </authorList>
    </citation>
    <scope>NUCLEOTIDE SEQUENCE [LARGE SCALE GENOMIC DNA]</scope>
    <source>
        <strain evidence="3">MPL-11</strain>
    </source>
</reference>
<dbReference type="Proteomes" id="UP000199481">
    <property type="component" value="Unassembled WGS sequence"/>
</dbReference>
<dbReference type="EMBL" id="FNJW01000008">
    <property type="protein sequence ID" value="SDQ15479.1"/>
    <property type="molecule type" value="Genomic_DNA"/>
</dbReference>
<keyword evidence="1" id="KW-0472">Membrane</keyword>
<keyword evidence="3" id="KW-1185">Reference proteome</keyword>
<protein>
    <submittedName>
        <fullName evidence="2">Uncharacterized protein</fullName>
    </submittedName>
</protein>
<organism evidence="2 3">
    <name type="scientific">Carnobacterium viridans</name>
    <dbReference type="NCBI Taxonomy" id="174587"/>
    <lineage>
        <taxon>Bacteria</taxon>
        <taxon>Bacillati</taxon>
        <taxon>Bacillota</taxon>
        <taxon>Bacilli</taxon>
        <taxon>Lactobacillales</taxon>
        <taxon>Carnobacteriaceae</taxon>
        <taxon>Carnobacterium</taxon>
    </lineage>
</organism>
<gene>
    <name evidence="2" type="ORF">SAMN04487752_0997</name>
</gene>
<evidence type="ECO:0000313" key="2">
    <source>
        <dbReference type="EMBL" id="SDQ15479.1"/>
    </source>
</evidence>